<dbReference type="EMBL" id="HBGH01004877">
    <property type="protein sequence ID" value="CAD9230622.1"/>
    <property type="molecule type" value="Transcribed_RNA"/>
</dbReference>
<feature type="signal peptide" evidence="1">
    <location>
        <begin position="1"/>
        <end position="23"/>
    </location>
</feature>
<feature type="chain" id="PRO_5031379189" evidence="1">
    <location>
        <begin position="24"/>
        <end position="261"/>
    </location>
</feature>
<keyword evidence="1" id="KW-0732">Signal</keyword>
<gene>
    <name evidence="2" type="ORF">CCAE0312_LOCUS2674</name>
</gene>
<sequence length="261" mass="28004">MEGKSTGMKLFVWAAIVVHLCEAAVVGRKLETRYENTYPILSVREGWAVAPDQKALITSGREVSCETRMAGVNPSCYKTCLPVEQLSQNLLAAMSGRNPHKLSPLEIAMFEESLATSFPNVSVIDCLDEVSLNKIFINLASHFPIQGGQLPAPLPGSFSLPAPTSGQATTVQVGHAGNVVLCGVDLASCPRVPSFYAGTVAFPPCAAAICNLTGFSPEQDQVRGVFKNCVATYKMGVLEMVYAWYYPTSKCIGTEYSQIVG</sequence>
<reference evidence="2" key="1">
    <citation type="submission" date="2021-01" db="EMBL/GenBank/DDBJ databases">
        <authorList>
            <person name="Corre E."/>
            <person name="Pelletier E."/>
            <person name="Niang G."/>
            <person name="Scheremetjew M."/>
            <person name="Finn R."/>
            <person name="Kale V."/>
            <person name="Holt S."/>
            <person name="Cochrane G."/>
            <person name="Meng A."/>
            <person name="Brown T."/>
            <person name="Cohen L."/>
        </authorList>
    </citation>
    <scope>NUCLEOTIDE SEQUENCE</scope>
    <source>
        <strain evidence="2">SAG 36.94</strain>
    </source>
</reference>
<protein>
    <submittedName>
        <fullName evidence="2">Uncharacterized protein</fullName>
    </submittedName>
</protein>
<accession>A0A7S1TB35</accession>
<proteinExistence type="predicted"/>
<organism evidence="2">
    <name type="scientific">Compsopogon caeruleus</name>
    <dbReference type="NCBI Taxonomy" id="31354"/>
    <lineage>
        <taxon>Eukaryota</taxon>
        <taxon>Rhodophyta</taxon>
        <taxon>Compsopogonophyceae</taxon>
        <taxon>Compsopogonales</taxon>
        <taxon>Compsopogonaceae</taxon>
        <taxon>Compsopogon</taxon>
    </lineage>
</organism>
<evidence type="ECO:0000256" key="1">
    <source>
        <dbReference type="SAM" id="SignalP"/>
    </source>
</evidence>
<dbReference type="AlphaFoldDB" id="A0A7S1TB35"/>
<name>A0A7S1TB35_9RHOD</name>
<evidence type="ECO:0000313" key="2">
    <source>
        <dbReference type="EMBL" id="CAD9230622.1"/>
    </source>
</evidence>